<evidence type="ECO:0000256" key="3">
    <source>
        <dbReference type="SAM" id="MobiDB-lite"/>
    </source>
</evidence>
<dbReference type="PANTHER" id="PTHR46652:SF3">
    <property type="entry name" value="LEUCINE-RICH REPEAT-CONTAINING PROTEIN 9"/>
    <property type="match status" value="1"/>
</dbReference>
<feature type="region of interest" description="Disordered" evidence="3">
    <location>
        <begin position="319"/>
        <end position="377"/>
    </location>
</feature>
<evidence type="ECO:0000256" key="1">
    <source>
        <dbReference type="ARBA" id="ARBA00022614"/>
    </source>
</evidence>
<dbReference type="SMART" id="SM00369">
    <property type="entry name" value="LRR_TYP"/>
    <property type="match status" value="6"/>
</dbReference>
<name>A0A1V9ZVB3_9STRA</name>
<proteinExistence type="predicted"/>
<dbReference type="InterPro" id="IPR050836">
    <property type="entry name" value="SDS22/Internalin_LRR"/>
</dbReference>
<dbReference type="AlphaFoldDB" id="A0A1V9ZVB3"/>
<keyword evidence="5" id="KW-1185">Reference proteome</keyword>
<evidence type="ECO:0000313" key="5">
    <source>
        <dbReference type="Proteomes" id="UP000243217"/>
    </source>
</evidence>
<comment type="caution">
    <text evidence="4">The sequence shown here is derived from an EMBL/GenBank/DDBJ whole genome shotgun (WGS) entry which is preliminary data.</text>
</comment>
<dbReference type="Proteomes" id="UP000243217">
    <property type="component" value="Unassembled WGS sequence"/>
</dbReference>
<dbReference type="InterPro" id="IPR003591">
    <property type="entry name" value="Leu-rich_rpt_typical-subtyp"/>
</dbReference>
<reference evidence="4 5" key="1">
    <citation type="journal article" date="2014" name="Genome Biol. Evol.">
        <title>The secreted proteins of Achlya hypogyna and Thraustotheca clavata identify the ancestral oomycete secretome and reveal gene acquisitions by horizontal gene transfer.</title>
        <authorList>
            <person name="Misner I."/>
            <person name="Blouin N."/>
            <person name="Leonard G."/>
            <person name="Richards T.A."/>
            <person name="Lane C.E."/>
        </authorList>
    </citation>
    <scope>NUCLEOTIDE SEQUENCE [LARGE SCALE GENOMIC DNA]</scope>
    <source>
        <strain evidence="4 5">ATCC 34112</strain>
    </source>
</reference>
<keyword evidence="1" id="KW-0433">Leucine-rich repeat</keyword>
<evidence type="ECO:0000313" key="4">
    <source>
        <dbReference type="EMBL" id="OQS01956.1"/>
    </source>
</evidence>
<dbReference type="Gene3D" id="3.80.10.10">
    <property type="entry name" value="Ribonuclease Inhibitor"/>
    <property type="match status" value="2"/>
</dbReference>
<protein>
    <submittedName>
        <fullName evidence="4">Phosphatase 1 regulatory subunit 7</fullName>
    </submittedName>
</protein>
<dbReference type="PRINTS" id="PR00019">
    <property type="entry name" value="LEURICHRPT"/>
</dbReference>
<dbReference type="OrthoDB" id="1574204at2759"/>
<dbReference type="PANTHER" id="PTHR46652">
    <property type="entry name" value="LEUCINE-RICH REPEAT AND IQ DOMAIN-CONTAINING PROTEIN 1-RELATED"/>
    <property type="match status" value="1"/>
</dbReference>
<accession>A0A1V9ZVB3</accession>
<dbReference type="EMBL" id="JNBS01001324">
    <property type="protein sequence ID" value="OQS01956.1"/>
    <property type="molecule type" value="Genomic_DNA"/>
</dbReference>
<dbReference type="SUPFAM" id="SSF52058">
    <property type="entry name" value="L domain-like"/>
    <property type="match status" value="1"/>
</dbReference>
<sequence>MNVLNKKALDALMQEENSSRYVVDAHHRGIERIEELSEMPMLYSLDLSFNKLKELKHLKVLKGLKELKCYNNALKSTNGIKGNQNLEIVILNENQIEEISSDFNSLFKLKTLQLFGNKIKQIEHLKNCRHLTYLDLSRNRLSGSVATGIQTLVALEYLNLTENQLSMIGNLENLKKLEEINVSGNALESLQGIYPSTLMVLRADRNKISEITTLPTLPNLNELYVQGNTISCIKGFFEKAPQMESLDLRNNRIRSVADLAFLNTYTTLEDLWVSGNPCTLSQTYLQDLCKLLPSLQFLDNLTCKQINESPNPTKLLQEMASRPPTAGRPITPGLSRPLSASGSRPTTGEGRPLISRPSSRAGLQAKMLPQSDVEKAQNEVRERLDKLRMMMGKLCDDLQPKPPAIESHPIDIIQKQNILQTTVPLKKTCTNDMGTDPLEENMIPLRPATAPPVSTPRHEVGNQSLISSEQSILSVEESMKQLLLAGLTHVEDIEVTIASSTNSQTTESPRIVSNRHAECRARPTATERIGFRLFRIPASAKKFMQSAVAT</sequence>
<evidence type="ECO:0000256" key="2">
    <source>
        <dbReference type="ARBA" id="ARBA00022737"/>
    </source>
</evidence>
<dbReference type="STRING" id="74557.A0A1V9ZVB3"/>
<organism evidence="4 5">
    <name type="scientific">Thraustotheca clavata</name>
    <dbReference type="NCBI Taxonomy" id="74557"/>
    <lineage>
        <taxon>Eukaryota</taxon>
        <taxon>Sar</taxon>
        <taxon>Stramenopiles</taxon>
        <taxon>Oomycota</taxon>
        <taxon>Saprolegniomycetes</taxon>
        <taxon>Saprolegniales</taxon>
        <taxon>Achlyaceae</taxon>
        <taxon>Thraustotheca</taxon>
    </lineage>
</organism>
<dbReference type="InterPro" id="IPR032675">
    <property type="entry name" value="LRR_dom_sf"/>
</dbReference>
<dbReference type="SMART" id="SM00365">
    <property type="entry name" value="LRR_SD22"/>
    <property type="match status" value="6"/>
</dbReference>
<dbReference type="Pfam" id="PF13855">
    <property type="entry name" value="LRR_8"/>
    <property type="match status" value="1"/>
</dbReference>
<dbReference type="Pfam" id="PF14580">
    <property type="entry name" value="LRR_9"/>
    <property type="match status" value="1"/>
</dbReference>
<keyword evidence="2" id="KW-0677">Repeat</keyword>
<gene>
    <name evidence="4" type="ORF">THRCLA_05629</name>
</gene>
<dbReference type="InterPro" id="IPR001611">
    <property type="entry name" value="Leu-rich_rpt"/>
</dbReference>
<dbReference type="PROSITE" id="PS51450">
    <property type="entry name" value="LRR"/>
    <property type="match status" value="4"/>
</dbReference>